<comment type="subcellular location">
    <subcellularLocation>
        <location evidence="1 7">Cell inner membrane</location>
        <topology evidence="1 7">Multi-pass membrane protein</topology>
    </subcellularLocation>
</comment>
<organism evidence="9 10">
    <name type="scientific">Marinovum algicola</name>
    <dbReference type="NCBI Taxonomy" id="42444"/>
    <lineage>
        <taxon>Bacteria</taxon>
        <taxon>Pseudomonadati</taxon>
        <taxon>Pseudomonadota</taxon>
        <taxon>Alphaproteobacteria</taxon>
        <taxon>Rhodobacterales</taxon>
        <taxon>Roseobacteraceae</taxon>
        <taxon>Marinovum</taxon>
    </lineage>
</organism>
<dbReference type="Proteomes" id="UP000182932">
    <property type="component" value="Unassembled WGS sequence"/>
</dbReference>
<sequence length="430" mass="45362">MSLAPVLILLLGIAIGIPVAFAIGMAGLSFFLISGAMPPEIFIQRIVAVTHSFPLLAVPLFVMTGVVMNYAGITSRMMSFAEAMTGHWKGGLAQVNVLLSTLLGGVSGSANADAAMQSKVLVPEMTKRGYDPAFSTAVTASSSIISVIIPPGIGLILYGFMGDVSIGRLFLAGIVPGVLICAAMMGAVALRARQLDLQPAYEAPLPWAGRGRAFRGAFLALLVPVGIVLGIRLGYFTPTEAGAMAVLFAVVVGLVHGDLKLSHIRPILEQTMQATAVILLIICAANAFGFYMTWERIPAQVAEAMLALTQNPLLLLLLINLLLVLAGMFIEGSAALILLTPILVPVITKVGIDPVHFGVVMVFNLTVAGVTPPLGTLMFTTCSITGVRIADFIRACAPFYLVLFGMLFVLTYLPQLSLWLPNLQFDGGPQ</sequence>
<dbReference type="RefSeq" id="WP_074834489.1">
    <property type="nucleotide sequence ID" value="NZ_CATLQZ010000005.1"/>
</dbReference>
<evidence type="ECO:0000313" key="10">
    <source>
        <dbReference type="Proteomes" id="UP000182932"/>
    </source>
</evidence>
<proteinExistence type="inferred from homology"/>
<comment type="caution">
    <text evidence="9">The sequence shown here is derived from an EMBL/GenBank/DDBJ whole genome shotgun (WGS) entry which is preliminary data.</text>
</comment>
<dbReference type="PANTHER" id="PTHR33362">
    <property type="entry name" value="SIALIC ACID TRAP TRANSPORTER PERMEASE PROTEIN SIAT-RELATED"/>
    <property type="match status" value="1"/>
</dbReference>
<evidence type="ECO:0000313" key="9">
    <source>
        <dbReference type="EMBL" id="SEI59180.1"/>
    </source>
</evidence>
<dbReference type="GeneID" id="80816588"/>
<keyword evidence="4 7" id="KW-0812">Transmembrane</keyword>
<feature type="transmembrane region" description="Helical" evidence="7">
    <location>
        <begin position="358"/>
        <end position="380"/>
    </location>
</feature>
<comment type="function">
    <text evidence="7">Part of the tripartite ATP-independent periplasmic (TRAP) transport system.</text>
</comment>
<reference evidence="9 10" key="1">
    <citation type="submission" date="2016-10" db="EMBL/GenBank/DDBJ databases">
        <authorList>
            <person name="Varghese N."/>
            <person name="Submissions S."/>
        </authorList>
    </citation>
    <scope>NUCLEOTIDE SEQUENCE [LARGE SCALE GENOMIC DNA]</scope>
    <source>
        <strain evidence="9 10">FF3</strain>
    </source>
</reference>
<dbReference type="NCBIfam" id="TIGR00786">
    <property type="entry name" value="dctM"/>
    <property type="match status" value="1"/>
</dbReference>
<feature type="transmembrane region" description="Helical" evidence="7">
    <location>
        <begin position="53"/>
        <end position="73"/>
    </location>
</feature>
<evidence type="ECO:0000256" key="4">
    <source>
        <dbReference type="ARBA" id="ARBA00022692"/>
    </source>
</evidence>
<protein>
    <recommendedName>
        <fullName evidence="7">TRAP transporter large permease protein</fullName>
    </recommendedName>
</protein>
<feature type="domain" description="TRAP C4-dicarboxylate transport system permease DctM subunit" evidence="8">
    <location>
        <begin position="7"/>
        <end position="416"/>
    </location>
</feature>
<keyword evidence="7" id="KW-0813">Transport</keyword>
<comment type="subunit">
    <text evidence="7">The complex comprises the extracytoplasmic solute receptor protein and the two transmembrane proteins.</text>
</comment>
<accession>A0A975W6F4</accession>
<feature type="transmembrane region" description="Helical" evidence="7">
    <location>
        <begin position="392"/>
        <end position="413"/>
    </location>
</feature>
<evidence type="ECO:0000256" key="1">
    <source>
        <dbReference type="ARBA" id="ARBA00004429"/>
    </source>
</evidence>
<feature type="transmembrane region" description="Helical" evidence="7">
    <location>
        <begin position="271"/>
        <end position="292"/>
    </location>
</feature>
<feature type="transmembrane region" description="Helical" evidence="7">
    <location>
        <begin position="133"/>
        <end position="158"/>
    </location>
</feature>
<dbReference type="AlphaFoldDB" id="A0A975W6F4"/>
<keyword evidence="5 7" id="KW-1133">Transmembrane helix</keyword>
<evidence type="ECO:0000259" key="8">
    <source>
        <dbReference type="Pfam" id="PF06808"/>
    </source>
</evidence>
<evidence type="ECO:0000256" key="3">
    <source>
        <dbReference type="ARBA" id="ARBA00022519"/>
    </source>
</evidence>
<dbReference type="Pfam" id="PF06808">
    <property type="entry name" value="DctM"/>
    <property type="match status" value="1"/>
</dbReference>
<evidence type="ECO:0000256" key="5">
    <source>
        <dbReference type="ARBA" id="ARBA00022989"/>
    </source>
</evidence>
<keyword evidence="2" id="KW-1003">Cell membrane</keyword>
<comment type="caution">
    <text evidence="7">Lacks conserved residue(s) required for the propagation of feature annotation.</text>
</comment>
<feature type="transmembrane region" description="Helical" evidence="7">
    <location>
        <begin position="312"/>
        <end position="330"/>
    </location>
</feature>
<feature type="transmembrane region" description="Helical" evidence="7">
    <location>
        <begin position="6"/>
        <end position="33"/>
    </location>
</feature>
<dbReference type="GO" id="GO:0005886">
    <property type="term" value="C:plasma membrane"/>
    <property type="evidence" value="ECO:0007669"/>
    <property type="project" value="UniProtKB-SubCell"/>
</dbReference>
<evidence type="ECO:0000256" key="6">
    <source>
        <dbReference type="ARBA" id="ARBA00023136"/>
    </source>
</evidence>
<dbReference type="EMBL" id="FNYY01000001">
    <property type="protein sequence ID" value="SEI59180.1"/>
    <property type="molecule type" value="Genomic_DNA"/>
</dbReference>
<keyword evidence="6 7" id="KW-0472">Membrane</keyword>
<comment type="similarity">
    <text evidence="7">Belongs to the TRAP transporter large permease family.</text>
</comment>
<feature type="transmembrane region" description="Helical" evidence="7">
    <location>
        <begin position="241"/>
        <end position="259"/>
    </location>
</feature>
<dbReference type="PANTHER" id="PTHR33362:SF4">
    <property type="entry name" value="2,3-DIKETO-L-GULONATE TRAP TRANSPORTER LARGE PERMEASE PROTEIN YIAN"/>
    <property type="match status" value="1"/>
</dbReference>
<dbReference type="InterPro" id="IPR004681">
    <property type="entry name" value="TRAP_DctM"/>
</dbReference>
<name>A0A975W6F4_9RHOB</name>
<dbReference type="PIRSF" id="PIRSF006066">
    <property type="entry name" value="HI0050"/>
    <property type="match status" value="1"/>
</dbReference>
<keyword evidence="10" id="KW-1185">Reference proteome</keyword>
<keyword evidence="3 7" id="KW-0997">Cell inner membrane</keyword>
<dbReference type="GO" id="GO:0022857">
    <property type="term" value="F:transmembrane transporter activity"/>
    <property type="evidence" value="ECO:0007669"/>
    <property type="project" value="UniProtKB-UniRule"/>
</dbReference>
<feature type="transmembrane region" description="Helical" evidence="7">
    <location>
        <begin position="213"/>
        <end position="235"/>
    </location>
</feature>
<evidence type="ECO:0000256" key="2">
    <source>
        <dbReference type="ARBA" id="ARBA00022475"/>
    </source>
</evidence>
<feature type="transmembrane region" description="Helical" evidence="7">
    <location>
        <begin position="170"/>
        <end position="192"/>
    </location>
</feature>
<evidence type="ECO:0000256" key="7">
    <source>
        <dbReference type="RuleBase" id="RU369079"/>
    </source>
</evidence>
<gene>
    <name evidence="9" type="ORF">SAMN04487940_101318</name>
</gene>
<dbReference type="InterPro" id="IPR010656">
    <property type="entry name" value="DctM"/>
</dbReference>